<protein>
    <submittedName>
        <fullName evidence="1">Uncharacterized protein</fullName>
    </submittedName>
</protein>
<dbReference type="Proteomes" id="UP000002770">
    <property type="component" value="Unassembled WGS sequence"/>
</dbReference>
<evidence type="ECO:0000313" key="1">
    <source>
        <dbReference type="EMBL" id="EHL32322.1"/>
    </source>
</evidence>
<proteinExistence type="predicted"/>
<name>G9EKH1_9GAMM</name>
<gene>
    <name evidence="1" type="ORF">LDG_5705</name>
</gene>
<dbReference type="HOGENOM" id="CLU_3345276_0_0_6"/>
<dbReference type="InParanoid" id="G9EKH1"/>
<dbReference type="AlphaFoldDB" id="G9EKH1"/>
<reference evidence="1 2" key="1">
    <citation type="journal article" date="2011" name="BMC Genomics">
        <title>Insight into cross-talk between intra-amoebal pathogens.</title>
        <authorList>
            <person name="Gimenez G."/>
            <person name="Bertelli C."/>
            <person name="Moliner C."/>
            <person name="Robert C."/>
            <person name="Raoult D."/>
            <person name="Fournier P.E."/>
            <person name="Greub G."/>
        </authorList>
    </citation>
    <scope>NUCLEOTIDE SEQUENCE [LARGE SCALE GENOMIC DNA]</scope>
    <source>
        <strain evidence="1 2">LLAP12</strain>
    </source>
</reference>
<sequence>MVNRTNWEYIVDNLCVYHFFFDDAYFEIKSCRLGGFI</sequence>
<dbReference type="EMBL" id="JH413801">
    <property type="protein sequence ID" value="EHL32322.1"/>
    <property type="molecule type" value="Genomic_DNA"/>
</dbReference>
<keyword evidence="2" id="KW-1185">Reference proteome</keyword>
<accession>G9EKH1</accession>
<organism evidence="1 2">
    <name type="scientific">Legionella drancourtii LLAP12</name>
    <dbReference type="NCBI Taxonomy" id="658187"/>
    <lineage>
        <taxon>Bacteria</taxon>
        <taxon>Pseudomonadati</taxon>
        <taxon>Pseudomonadota</taxon>
        <taxon>Gammaproteobacteria</taxon>
        <taxon>Legionellales</taxon>
        <taxon>Legionellaceae</taxon>
        <taxon>Legionella</taxon>
    </lineage>
</organism>
<evidence type="ECO:0000313" key="2">
    <source>
        <dbReference type="Proteomes" id="UP000002770"/>
    </source>
</evidence>